<dbReference type="EMBL" id="GL890835">
    <property type="protein sequence ID" value="EGJ34402.1"/>
    <property type="molecule type" value="Genomic_DNA"/>
</dbReference>
<dbReference type="HOGENOM" id="CLU_2207035_0_0_3"/>
<dbReference type="AlphaFoldDB" id="F4XLY0"/>
<sequence>MELLLKSFVAGNKGFMGGIKYPLKKDLWNRGLLSPIPIGQSKIGVATEFAAGFLKPTKIASVPGQEPPVAVGAIEDMNKGVAVPVSRIGGRQLQHCFDCFFITLQGC</sequence>
<protein>
    <submittedName>
        <fullName evidence="1">Uncharacterized protein</fullName>
    </submittedName>
</protein>
<organism evidence="1 2">
    <name type="scientific">Moorena producens 3L</name>
    <dbReference type="NCBI Taxonomy" id="489825"/>
    <lineage>
        <taxon>Bacteria</taxon>
        <taxon>Bacillati</taxon>
        <taxon>Cyanobacteriota</taxon>
        <taxon>Cyanophyceae</taxon>
        <taxon>Coleofasciculales</taxon>
        <taxon>Coleofasciculaceae</taxon>
        <taxon>Moorena</taxon>
    </lineage>
</organism>
<keyword evidence="2" id="KW-1185">Reference proteome</keyword>
<evidence type="ECO:0000313" key="1">
    <source>
        <dbReference type="EMBL" id="EGJ34402.1"/>
    </source>
</evidence>
<evidence type="ECO:0000313" key="2">
    <source>
        <dbReference type="Proteomes" id="UP000003959"/>
    </source>
</evidence>
<gene>
    <name evidence="1" type="ORF">LYNGBM3L_16790</name>
</gene>
<reference evidence="2" key="1">
    <citation type="journal article" date="2011" name="Proc. Natl. Acad. Sci. U.S.A.">
        <title>Genomic insights into the physiology and ecology of the marine filamentous cyanobacterium Lyngbya majuscula.</title>
        <authorList>
            <person name="Jones A.C."/>
            <person name="Monroe E.A."/>
            <person name="Podell S."/>
            <person name="Hess W.R."/>
            <person name="Klages S."/>
            <person name="Esquenazi E."/>
            <person name="Niessen S."/>
            <person name="Hoover H."/>
            <person name="Rothmann M."/>
            <person name="Lasken R.S."/>
            <person name="Yates J.R.III."/>
            <person name="Reinhardt R."/>
            <person name="Kube M."/>
            <person name="Burkart M.D."/>
            <person name="Allen E.E."/>
            <person name="Dorrestein P.C."/>
            <person name="Gerwick W.H."/>
            <person name="Gerwick L."/>
        </authorList>
    </citation>
    <scope>NUCLEOTIDE SEQUENCE [LARGE SCALE GENOMIC DNA]</scope>
    <source>
        <strain evidence="2">3L</strain>
    </source>
</reference>
<proteinExistence type="predicted"/>
<name>F4XLY0_9CYAN</name>
<dbReference type="Proteomes" id="UP000003959">
    <property type="component" value="Unassembled WGS sequence"/>
</dbReference>
<accession>F4XLY0</accession>